<evidence type="ECO:0000256" key="3">
    <source>
        <dbReference type="ARBA" id="ARBA00022679"/>
    </source>
</evidence>
<protein>
    <recommendedName>
        <fullName evidence="1">site-specific DNA-methyltransferase (adenine-specific)</fullName>
        <ecNumber evidence="1">2.1.1.72</ecNumber>
    </recommendedName>
</protein>
<keyword evidence="6" id="KW-0175">Coiled coil</keyword>
<keyword evidence="9" id="KW-1185">Reference proteome</keyword>
<evidence type="ECO:0000256" key="4">
    <source>
        <dbReference type="ARBA" id="ARBA00022691"/>
    </source>
</evidence>
<dbReference type="EMBL" id="CP001720">
    <property type="protein sequence ID" value="ACV62292.1"/>
    <property type="molecule type" value="Genomic_DNA"/>
</dbReference>
<dbReference type="Gene3D" id="3.40.50.150">
    <property type="entry name" value="Vaccinia Virus protein VP39"/>
    <property type="match status" value="2"/>
</dbReference>
<comment type="catalytic activity">
    <reaction evidence="5">
        <text>a 2'-deoxyadenosine in DNA + S-adenosyl-L-methionine = an N(6)-methyl-2'-deoxyadenosine in DNA + S-adenosyl-L-homocysteine + H(+)</text>
        <dbReference type="Rhea" id="RHEA:15197"/>
        <dbReference type="Rhea" id="RHEA-COMP:12418"/>
        <dbReference type="Rhea" id="RHEA-COMP:12419"/>
        <dbReference type="ChEBI" id="CHEBI:15378"/>
        <dbReference type="ChEBI" id="CHEBI:57856"/>
        <dbReference type="ChEBI" id="CHEBI:59789"/>
        <dbReference type="ChEBI" id="CHEBI:90615"/>
        <dbReference type="ChEBI" id="CHEBI:90616"/>
        <dbReference type="EC" id="2.1.1.72"/>
    </reaction>
</comment>
<dbReference type="KEGG" id="dae:Dtox_1417"/>
<evidence type="ECO:0000256" key="2">
    <source>
        <dbReference type="ARBA" id="ARBA00022603"/>
    </source>
</evidence>
<evidence type="ECO:0000313" key="9">
    <source>
        <dbReference type="Proteomes" id="UP000002217"/>
    </source>
</evidence>
<sequence>MPVDLTGIRIENEFYSQHYLAAIFENDLGTWRTALAHQADRQPYESLRVLSRDFNRMREEWRRSRRSELRLGGQREFLESFLTVLGYLVHDILYVETDTGHRLPFYAEIKHANGAARLWIAEAFDIEDEGADLLDLPLHPSQFAEGELEPDGGETWADYAGMIFSQDEPPRWLILAGHTQLVLLDREKWNAKRLMRFDLAEIYSRRETTTFQAMAAFLAADSLCPAEGESLLDAWDENSHRHAFAVSEDLKYSLREAIELLANEAVYSQLQAHRGVYGRQLAEQLSRECLRFMYRILFLLYVESRPELEYVPVNSQTYFSGYSLESLRNLEMVQLTTEEARNGTYIHETLKTLFAMIYQGFPHIDKNAGLFAQGPGTDYGFVIAPLAAHLFDPNLTKLLNKVKIRNFVMQKIIRLMSLSRKGRGGLRGRISYAQLGIIQLGAVYESLLSYRGFFAEEDLYEVKKAGSNPTELDTAYFVTEKQLAQYEENERVYEAGGARLKKHQEGKFIYRMAGRDRQRSASYYTPEVLTRCLVKYALKELLEGKTADEILTLTVCEPAMGSAAFLNEAVNQLAEAYLERREEETGEVVQHQERARELQKVKMFIADRNVYGVDLNPVAVELAEVSLWLNTIYKGAYVPWFGNQLRCGNSLVGARRQVFAAHLLQPEKRDDPVWLKQVPSRVLPGTGREQGRIYHFLTPDKGMVNYTDKIIKELRLEKIKATKEWLKGMKKPFKQSEVQTLQRLSDCIDVLWEQHTGHLREVQRRTQDALSVFGHDEEEVSPLPNQMKDRIFREEVLSEGLRRSSPYLRLKMVMDYWCALWFWPVEAAEELPTRSEWLMDLSLILEGNIYDSEEKGQLSLFPETLPKQMALNFFAREGVDLASLCEQSPRLKLVRELAERYRFMHWELEFANIFADRGGFDLVLGNPPWIKVEWEEGDVLGDGDPLLVIRKMSATEMSRRRADMLARQKSLEWQYLAAYEEATGTKNFLNAWVNYPLLQGVQTNLYKCFLPQAWMVLNARGVSGFVHPEGVYDDARGGVLRQEIYYRLRYHFGFYNELMLFSGIDHHNQYGINIHSNDMAGKVSFQTISNLYVPKTVDQCFENDGTGLVTGIKNDKGKWNTRGHFKRIIHVSEEELALFASLYDEEGTPVLQARMPGLHAASQLSVLYRISEYPHKIRDKSGEIYSTEFWHETNAQNDRIIRRETRFPDILSELILNGPHINVATPFFKTPRSICEFNGDYDPIDLTGITDNYLPRSNYVSACTEEEYRNRIPSITWDGSNVIEHYRLALRNMLSQSGSRTIVSAIIAKGVAHIHGIVSVTFEDKSILLSTAAVTQSLIGDFYIKTTGRSYLYTTWMNLPQIDLTNDVIVRILGLNCLTTHYADLWCDCWQQEFLQDRWTKEDPRLDNTFFSNLTQDWQRQCALRTDYTRRQALLELDVLVARAVGLTLEELCTIYRLQFPVFRSYEDDTWYDRTGRIVFTPNKGLPGIGLNRPSWESIKDWTESEYSVTVQDDTVPGGPHERTITYAAPFDCCNREEDYRTAWEEFERRGEGVNRR</sequence>
<dbReference type="InterPro" id="IPR002052">
    <property type="entry name" value="DNA_methylase_N6_adenine_CS"/>
</dbReference>
<dbReference type="GO" id="GO:0032259">
    <property type="term" value="P:methylation"/>
    <property type="evidence" value="ECO:0007669"/>
    <property type="project" value="UniProtKB-KW"/>
</dbReference>
<evidence type="ECO:0000256" key="5">
    <source>
        <dbReference type="ARBA" id="ARBA00047942"/>
    </source>
</evidence>
<keyword evidence="2" id="KW-0489">Methyltransferase</keyword>
<dbReference type="GO" id="GO:0009007">
    <property type="term" value="F:site-specific DNA-methyltransferase (adenine-specific) activity"/>
    <property type="evidence" value="ECO:0007669"/>
    <property type="project" value="UniProtKB-EC"/>
</dbReference>
<dbReference type="REBASE" id="21970">
    <property type="entry name" value="DacORF1417P"/>
</dbReference>
<proteinExistence type="predicted"/>
<dbReference type="PRINTS" id="PR00507">
    <property type="entry name" value="N12N6MTFRASE"/>
</dbReference>
<dbReference type="InterPro" id="IPR011639">
    <property type="entry name" value="MethylTrfase_TaqI-like_dom"/>
</dbReference>
<dbReference type="GO" id="GO:0003676">
    <property type="term" value="F:nucleic acid binding"/>
    <property type="evidence" value="ECO:0007669"/>
    <property type="project" value="InterPro"/>
</dbReference>
<feature type="domain" description="Type II methyltransferase M.TaqI-like" evidence="7">
    <location>
        <begin position="894"/>
        <end position="933"/>
    </location>
</feature>
<dbReference type="Pfam" id="PF07669">
    <property type="entry name" value="Eco57I"/>
    <property type="match status" value="1"/>
</dbReference>
<evidence type="ECO:0000313" key="8">
    <source>
        <dbReference type="EMBL" id="ACV62292.1"/>
    </source>
</evidence>
<reference evidence="8 9" key="1">
    <citation type="journal article" date="2009" name="Stand. Genomic Sci.">
        <title>Complete genome sequence of Desulfotomaculum acetoxidans type strain (5575).</title>
        <authorList>
            <person name="Spring S."/>
            <person name="Lapidus A."/>
            <person name="Schroder M."/>
            <person name="Gleim D."/>
            <person name="Sims D."/>
            <person name="Meincke L."/>
            <person name="Glavina Del Rio T."/>
            <person name="Tice H."/>
            <person name="Copeland A."/>
            <person name="Cheng J.F."/>
            <person name="Lucas S."/>
            <person name="Chen F."/>
            <person name="Nolan M."/>
            <person name="Bruce D."/>
            <person name="Goodwin L."/>
            <person name="Pitluck S."/>
            <person name="Ivanova N."/>
            <person name="Mavromatis K."/>
            <person name="Mikhailova N."/>
            <person name="Pati A."/>
            <person name="Chen A."/>
            <person name="Palaniappan K."/>
            <person name="Land M."/>
            <person name="Hauser L."/>
            <person name="Chang Y.J."/>
            <person name="Jeffries C.D."/>
            <person name="Chain P."/>
            <person name="Saunders E."/>
            <person name="Brettin T."/>
            <person name="Detter J.C."/>
            <person name="Goker M."/>
            <person name="Bristow J."/>
            <person name="Eisen J.A."/>
            <person name="Markowitz V."/>
            <person name="Hugenholtz P."/>
            <person name="Kyrpides N.C."/>
            <person name="Klenk H.P."/>
            <person name="Han C."/>
        </authorList>
    </citation>
    <scope>NUCLEOTIDE SEQUENCE [LARGE SCALE GENOMIC DNA]</scope>
    <source>
        <strain evidence="9">ATCC 49208 / DSM 771 / VKM B-1644</strain>
    </source>
</reference>
<dbReference type="PANTHER" id="PTHR33841:SF1">
    <property type="entry name" value="DNA METHYLTRANSFERASE A"/>
    <property type="match status" value="1"/>
</dbReference>
<dbReference type="InterPro" id="IPR050953">
    <property type="entry name" value="N4_N6_ade-DNA_methylase"/>
</dbReference>
<keyword evidence="4" id="KW-0949">S-adenosyl-L-methionine</keyword>
<dbReference type="HOGENOM" id="CLU_003916_0_0_9"/>
<accession>C8VVH7</accession>
<feature type="coiled-coil region" evidence="6">
    <location>
        <begin position="574"/>
        <end position="601"/>
    </location>
</feature>
<evidence type="ECO:0000256" key="6">
    <source>
        <dbReference type="SAM" id="Coils"/>
    </source>
</evidence>
<dbReference type="GO" id="GO:0006304">
    <property type="term" value="P:DNA modification"/>
    <property type="evidence" value="ECO:0007669"/>
    <property type="project" value="InterPro"/>
</dbReference>
<dbReference type="eggNOG" id="COG1002">
    <property type="taxonomic scope" value="Bacteria"/>
</dbReference>
<dbReference type="RefSeq" id="WP_015757007.1">
    <property type="nucleotide sequence ID" value="NC_013216.1"/>
</dbReference>
<dbReference type="SUPFAM" id="SSF53335">
    <property type="entry name" value="S-adenosyl-L-methionine-dependent methyltransferases"/>
    <property type="match status" value="1"/>
</dbReference>
<dbReference type="Proteomes" id="UP000002217">
    <property type="component" value="Chromosome"/>
</dbReference>
<evidence type="ECO:0000256" key="1">
    <source>
        <dbReference type="ARBA" id="ARBA00011900"/>
    </source>
</evidence>
<dbReference type="PROSITE" id="PS00092">
    <property type="entry name" value="N6_MTASE"/>
    <property type="match status" value="1"/>
</dbReference>
<dbReference type="InterPro" id="IPR029063">
    <property type="entry name" value="SAM-dependent_MTases_sf"/>
</dbReference>
<evidence type="ECO:0000259" key="7">
    <source>
        <dbReference type="Pfam" id="PF07669"/>
    </source>
</evidence>
<keyword evidence="3" id="KW-0808">Transferase</keyword>
<dbReference type="STRING" id="485916.Dtox_1417"/>
<name>C8VVH7_DESAS</name>
<dbReference type="PANTHER" id="PTHR33841">
    <property type="entry name" value="DNA METHYLTRANSFERASE YEEA-RELATED"/>
    <property type="match status" value="1"/>
</dbReference>
<organism evidence="8 9">
    <name type="scientific">Desulfofarcimen acetoxidans (strain ATCC 49208 / DSM 771 / KCTC 5769 / VKM B-1644 / 5575)</name>
    <name type="common">Desulfotomaculum acetoxidans</name>
    <dbReference type="NCBI Taxonomy" id="485916"/>
    <lineage>
        <taxon>Bacteria</taxon>
        <taxon>Bacillati</taxon>
        <taxon>Bacillota</taxon>
        <taxon>Clostridia</taxon>
        <taxon>Eubacteriales</taxon>
        <taxon>Peptococcaceae</taxon>
        <taxon>Desulfofarcimen</taxon>
    </lineage>
</organism>
<dbReference type="EC" id="2.1.1.72" evidence="1"/>
<dbReference type="OrthoDB" id="9815272at2"/>
<gene>
    <name evidence="8" type="ordered locus">Dtox_1417</name>
</gene>